<dbReference type="Gene3D" id="2.130.10.10">
    <property type="entry name" value="YVTN repeat-like/Quinoprotein amine dehydrogenase"/>
    <property type="match status" value="1"/>
</dbReference>
<dbReference type="InParanoid" id="B0DUL6"/>
<proteinExistence type="predicted"/>
<feature type="transmembrane region" description="Helical" evidence="1">
    <location>
        <begin position="174"/>
        <end position="195"/>
    </location>
</feature>
<evidence type="ECO:0000256" key="1">
    <source>
        <dbReference type="SAM" id="Phobius"/>
    </source>
</evidence>
<dbReference type="HOGENOM" id="CLU_670976_0_0_1"/>
<organism evidence="3">
    <name type="scientific">Laccaria bicolor (strain S238N-H82 / ATCC MYA-4686)</name>
    <name type="common">Bicoloured deceiver</name>
    <name type="synonym">Laccaria laccata var. bicolor</name>
    <dbReference type="NCBI Taxonomy" id="486041"/>
    <lineage>
        <taxon>Eukaryota</taxon>
        <taxon>Fungi</taxon>
        <taxon>Dikarya</taxon>
        <taxon>Basidiomycota</taxon>
        <taxon>Agaricomycotina</taxon>
        <taxon>Agaricomycetes</taxon>
        <taxon>Agaricomycetidae</taxon>
        <taxon>Agaricales</taxon>
        <taxon>Agaricineae</taxon>
        <taxon>Hydnangiaceae</taxon>
        <taxon>Laccaria</taxon>
    </lineage>
</organism>
<sequence>MCYPMNHLGTKLVTMDVPLLKSEGQVKGSGASFGKITFSPDGKLVAIGDASGRLTIRCTWTMWGLLRTYELGSKIRDICWHPVQSDTLFIGCGLGNFYCLTMEEEGEKVIRREVPSFIHTIALNDNRNQLVIGYSNNTCISVVLLDDPCSDIQKPLILLKTLKRPNPENIPHRIFYVFNGTVLIAYFSTLGFFAYRGFHPYDKLFEIEAKNWMCCSLSLSKLTLAVTNLTDGIDYYSITQQHYAHSIGYDATKGSTTIRYTEIVFLDNMTVAAAHVSGSLVVASWDPTLKPSINVLHKNDGTLSLSQVLAYKLINEWLTILFGNGEEAQTDIMIATFKFPTYTAERENEVVIVAHVALPMNAYNEAWLADQTCLDGTIIVRPMMQSYDFNHDTQIFQFMNYIQPSFFAPP</sequence>
<dbReference type="Proteomes" id="UP000001194">
    <property type="component" value="Unassembled WGS sequence"/>
</dbReference>
<dbReference type="STRING" id="486041.B0DUL6"/>
<dbReference type="KEGG" id="lbc:LACBIDRAFT_333026"/>
<dbReference type="OrthoDB" id="3238562at2759"/>
<gene>
    <name evidence="2" type="ORF">LACBIDRAFT_333026</name>
</gene>
<reference evidence="2 3" key="1">
    <citation type="journal article" date="2008" name="Nature">
        <title>The genome of Laccaria bicolor provides insights into mycorrhizal symbiosis.</title>
        <authorList>
            <person name="Martin F."/>
            <person name="Aerts A."/>
            <person name="Ahren D."/>
            <person name="Brun A."/>
            <person name="Danchin E.G.J."/>
            <person name="Duchaussoy F."/>
            <person name="Gibon J."/>
            <person name="Kohler A."/>
            <person name="Lindquist E."/>
            <person name="Pereda V."/>
            <person name="Salamov A."/>
            <person name="Shapiro H.J."/>
            <person name="Wuyts J."/>
            <person name="Blaudez D."/>
            <person name="Buee M."/>
            <person name="Brokstein P."/>
            <person name="Canbaeck B."/>
            <person name="Cohen D."/>
            <person name="Courty P.E."/>
            <person name="Coutinho P.M."/>
            <person name="Delaruelle C."/>
            <person name="Detter J.C."/>
            <person name="Deveau A."/>
            <person name="DiFazio S."/>
            <person name="Duplessis S."/>
            <person name="Fraissinet-Tachet L."/>
            <person name="Lucic E."/>
            <person name="Frey-Klett P."/>
            <person name="Fourrey C."/>
            <person name="Feussner I."/>
            <person name="Gay G."/>
            <person name="Grimwood J."/>
            <person name="Hoegger P.J."/>
            <person name="Jain P."/>
            <person name="Kilaru S."/>
            <person name="Labbe J."/>
            <person name="Lin Y.C."/>
            <person name="Legue V."/>
            <person name="Le Tacon F."/>
            <person name="Marmeisse R."/>
            <person name="Melayah D."/>
            <person name="Montanini B."/>
            <person name="Muratet M."/>
            <person name="Nehls U."/>
            <person name="Niculita-Hirzel H."/>
            <person name="Oudot-Le Secq M.P."/>
            <person name="Peter M."/>
            <person name="Quesneville H."/>
            <person name="Rajashekar B."/>
            <person name="Reich M."/>
            <person name="Rouhier N."/>
            <person name="Schmutz J."/>
            <person name="Yin T."/>
            <person name="Chalot M."/>
            <person name="Henrissat B."/>
            <person name="Kuees U."/>
            <person name="Lucas S."/>
            <person name="Van de Peer Y."/>
            <person name="Podila G.K."/>
            <person name="Polle A."/>
            <person name="Pukkila P.J."/>
            <person name="Richardson P.M."/>
            <person name="Rouze P."/>
            <person name="Sanders I.R."/>
            <person name="Stajich J.E."/>
            <person name="Tunlid A."/>
            <person name="Tuskan G."/>
            <person name="Grigoriev I.V."/>
        </authorList>
    </citation>
    <scope>NUCLEOTIDE SEQUENCE [LARGE SCALE GENOMIC DNA]</scope>
    <source>
        <strain evidence="3">S238N-H82 / ATCC MYA-4686</strain>
    </source>
</reference>
<protein>
    <submittedName>
        <fullName evidence="2">Predicted protein</fullName>
    </submittedName>
</protein>
<dbReference type="GeneID" id="6083228"/>
<keyword evidence="1" id="KW-0472">Membrane</keyword>
<accession>B0DUL6</accession>
<evidence type="ECO:0000313" key="2">
    <source>
        <dbReference type="EMBL" id="EDR01765.1"/>
    </source>
</evidence>
<keyword evidence="1" id="KW-1133">Transmembrane helix</keyword>
<keyword evidence="3" id="KW-1185">Reference proteome</keyword>
<evidence type="ECO:0000313" key="3">
    <source>
        <dbReference type="Proteomes" id="UP000001194"/>
    </source>
</evidence>
<keyword evidence="1" id="KW-0812">Transmembrane</keyword>
<dbReference type="RefSeq" id="XP_001887578.1">
    <property type="nucleotide sequence ID" value="XM_001887543.1"/>
</dbReference>
<name>B0DUL6_LACBS</name>
<dbReference type="SUPFAM" id="SSF50978">
    <property type="entry name" value="WD40 repeat-like"/>
    <property type="match status" value="1"/>
</dbReference>
<dbReference type="AlphaFoldDB" id="B0DUL6"/>
<dbReference type="EMBL" id="DS547136">
    <property type="protein sequence ID" value="EDR01765.1"/>
    <property type="molecule type" value="Genomic_DNA"/>
</dbReference>
<dbReference type="InterPro" id="IPR036322">
    <property type="entry name" value="WD40_repeat_dom_sf"/>
</dbReference>
<dbReference type="InterPro" id="IPR015943">
    <property type="entry name" value="WD40/YVTN_repeat-like_dom_sf"/>
</dbReference>